<evidence type="ECO:0000313" key="3">
    <source>
        <dbReference type="Proteomes" id="UP000799770"/>
    </source>
</evidence>
<dbReference type="Proteomes" id="UP000799770">
    <property type="component" value="Unassembled WGS sequence"/>
</dbReference>
<dbReference type="AlphaFoldDB" id="A0A6A5Z962"/>
<organism evidence="2 3">
    <name type="scientific">Lophiotrema nucula</name>
    <dbReference type="NCBI Taxonomy" id="690887"/>
    <lineage>
        <taxon>Eukaryota</taxon>
        <taxon>Fungi</taxon>
        <taxon>Dikarya</taxon>
        <taxon>Ascomycota</taxon>
        <taxon>Pezizomycotina</taxon>
        <taxon>Dothideomycetes</taxon>
        <taxon>Pleosporomycetidae</taxon>
        <taxon>Pleosporales</taxon>
        <taxon>Lophiotremataceae</taxon>
        <taxon>Lophiotrema</taxon>
    </lineage>
</organism>
<proteinExistence type="predicted"/>
<feature type="signal peptide" evidence="1">
    <location>
        <begin position="1"/>
        <end position="17"/>
    </location>
</feature>
<keyword evidence="1" id="KW-0732">Signal</keyword>
<name>A0A6A5Z962_9PLEO</name>
<evidence type="ECO:0000313" key="2">
    <source>
        <dbReference type="EMBL" id="KAF2115277.1"/>
    </source>
</evidence>
<feature type="chain" id="PRO_5025594896" evidence="1">
    <location>
        <begin position="18"/>
        <end position="151"/>
    </location>
</feature>
<protein>
    <submittedName>
        <fullName evidence="2">Uncharacterized protein</fullName>
    </submittedName>
</protein>
<reference evidence="2" key="1">
    <citation type="journal article" date="2020" name="Stud. Mycol.">
        <title>101 Dothideomycetes genomes: a test case for predicting lifestyles and emergence of pathogens.</title>
        <authorList>
            <person name="Haridas S."/>
            <person name="Albert R."/>
            <person name="Binder M."/>
            <person name="Bloem J."/>
            <person name="Labutti K."/>
            <person name="Salamov A."/>
            <person name="Andreopoulos B."/>
            <person name="Baker S."/>
            <person name="Barry K."/>
            <person name="Bills G."/>
            <person name="Bluhm B."/>
            <person name="Cannon C."/>
            <person name="Castanera R."/>
            <person name="Culley D."/>
            <person name="Daum C."/>
            <person name="Ezra D."/>
            <person name="Gonzalez J."/>
            <person name="Henrissat B."/>
            <person name="Kuo A."/>
            <person name="Liang C."/>
            <person name="Lipzen A."/>
            <person name="Lutzoni F."/>
            <person name="Magnuson J."/>
            <person name="Mondo S."/>
            <person name="Nolan M."/>
            <person name="Ohm R."/>
            <person name="Pangilinan J."/>
            <person name="Park H.-J."/>
            <person name="Ramirez L."/>
            <person name="Alfaro M."/>
            <person name="Sun H."/>
            <person name="Tritt A."/>
            <person name="Yoshinaga Y."/>
            <person name="Zwiers L.-H."/>
            <person name="Turgeon B."/>
            <person name="Goodwin S."/>
            <person name="Spatafora J."/>
            <person name="Crous P."/>
            <person name="Grigoriev I."/>
        </authorList>
    </citation>
    <scope>NUCLEOTIDE SEQUENCE</scope>
    <source>
        <strain evidence="2">CBS 627.86</strain>
    </source>
</reference>
<sequence length="151" mass="15049">MRFTIAAAAALVAGASASYNYTAPPVYSTTEIPCEGPTTITWSYGPTTTTVTVTEPTTVTLPCEVTPPAYSTPAYTPAPPAYTTPAYTPPAGTPPAGTGYPVYPSANGTTYSAPAGTGYPTASAPPPEFTGAASKAGVGLAAVFGLAAYIL</sequence>
<accession>A0A6A5Z962</accession>
<evidence type="ECO:0000256" key="1">
    <source>
        <dbReference type="SAM" id="SignalP"/>
    </source>
</evidence>
<gene>
    <name evidence="2" type="ORF">BDV96DRAFT_599638</name>
</gene>
<dbReference type="EMBL" id="ML977323">
    <property type="protein sequence ID" value="KAF2115277.1"/>
    <property type="molecule type" value="Genomic_DNA"/>
</dbReference>
<keyword evidence="3" id="KW-1185">Reference proteome</keyword>